<name>A0A093EZJ7_TYTAL</name>
<keyword evidence="2" id="KW-1185">Reference proteome</keyword>
<dbReference type="Proteomes" id="UP000054190">
    <property type="component" value="Unassembled WGS sequence"/>
</dbReference>
<reference evidence="1 2" key="1">
    <citation type="submission" date="2014-04" db="EMBL/GenBank/DDBJ databases">
        <title>Genome evolution of avian class.</title>
        <authorList>
            <person name="Zhang G."/>
            <person name="Li C."/>
        </authorList>
    </citation>
    <scope>NUCLEOTIDE SEQUENCE [LARGE SCALE GENOMIC DNA]</scope>
    <source>
        <strain evidence="1">BGI_N341</strain>
    </source>
</reference>
<accession>A0A093EZJ7</accession>
<dbReference type="EMBL" id="KK378846">
    <property type="protein sequence ID" value="KFV47309.1"/>
    <property type="molecule type" value="Genomic_DNA"/>
</dbReference>
<proteinExistence type="predicted"/>
<gene>
    <name evidence="1" type="ORF">N341_11312</name>
</gene>
<sequence>RSNRSMYLETIPLNYFPLFQMMSLKSPGHTGRIAYVQSCYTTHPYN</sequence>
<dbReference type="AlphaFoldDB" id="A0A093EZJ7"/>
<organism evidence="1 2">
    <name type="scientific">Tyto alba</name>
    <name type="common">Barn owl</name>
    <dbReference type="NCBI Taxonomy" id="56313"/>
    <lineage>
        <taxon>Eukaryota</taxon>
        <taxon>Metazoa</taxon>
        <taxon>Chordata</taxon>
        <taxon>Craniata</taxon>
        <taxon>Vertebrata</taxon>
        <taxon>Euteleostomi</taxon>
        <taxon>Archelosauria</taxon>
        <taxon>Archosauria</taxon>
        <taxon>Dinosauria</taxon>
        <taxon>Saurischia</taxon>
        <taxon>Theropoda</taxon>
        <taxon>Coelurosauria</taxon>
        <taxon>Aves</taxon>
        <taxon>Neognathae</taxon>
        <taxon>Neoaves</taxon>
        <taxon>Telluraves</taxon>
        <taxon>Strigiformes</taxon>
        <taxon>Tytonidae</taxon>
        <taxon>Tyto</taxon>
    </lineage>
</organism>
<evidence type="ECO:0000313" key="2">
    <source>
        <dbReference type="Proteomes" id="UP000054190"/>
    </source>
</evidence>
<feature type="non-terminal residue" evidence="1">
    <location>
        <position position="1"/>
    </location>
</feature>
<evidence type="ECO:0000313" key="1">
    <source>
        <dbReference type="EMBL" id="KFV47309.1"/>
    </source>
</evidence>
<feature type="non-terminal residue" evidence="1">
    <location>
        <position position="46"/>
    </location>
</feature>
<protein>
    <submittedName>
        <fullName evidence="1">Uncharacterized protein</fullName>
    </submittedName>
</protein>